<dbReference type="EMBL" id="LDPZ01000051">
    <property type="protein sequence ID" value="KTQ86029.1"/>
    <property type="molecule type" value="Genomic_DNA"/>
</dbReference>
<evidence type="ECO:0000259" key="1">
    <source>
        <dbReference type="PROSITE" id="PS51186"/>
    </source>
</evidence>
<name>A0A175R4Q4_9HYPH</name>
<dbReference type="InterPro" id="IPR000182">
    <property type="entry name" value="GNAT_dom"/>
</dbReference>
<dbReference type="GO" id="GO:0016747">
    <property type="term" value="F:acyltransferase activity, transferring groups other than amino-acyl groups"/>
    <property type="evidence" value="ECO:0007669"/>
    <property type="project" value="InterPro"/>
</dbReference>
<dbReference type="Proteomes" id="UP000078272">
    <property type="component" value="Unassembled WGS sequence"/>
</dbReference>
<dbReference type="PANTHER" id="PTHR43072:SF8">
    <property type="entry name" value="ACYLTRANSFERASE FABY-RELATED"/>
    <property type="match status" value="1"/>
</dbReference>
<dbReference type="eggNOG" id="COG1247">
    <property type="taxonomic scope" value="Bacteria"/>
</dbReference>
<feature type="domain" description="N-acetyltransferase" evidence="1">
    <location>
        <begin position="4"/>
        <end position="168"/>
    </location>
</feature>
<organism evidence="2 4">
    <name type="scientific">Aureimonas ureilytica</name>
    <dbReference type="NCBI Taxonomy" id="401562"/>
    <lineage>
        <taxon>Bacteria</taxon>
        <taxon>Pseudomonadati</taxon>
        <taxon>Pseudomonadota</taxon>
        <taxon>Alphaproteobacteria</taxon>
        <taxon>Hyphomicrobiales</taxon>
        <taxon>Aurantimonadaceae</taxon>
        <taxon>Aureimonas</taxon>
    </lineage>
</organism>
<evidence type="ECO:0000313" key="3">
    <source>
        <dbReference type="EMBL" id="KTR06747.1"/>
    </source>
</evidence>
<sequence length="185" mass="20524">MSAFTLREATLADIPALCRIYEHAVLHGTATYELTPPDETEMTARFLNLTRQDYPYLVACNGEGRVVAYAYAGPFRARPAYRWSVEDSIYLEPEAQGQGIGTALLGRLLELCEEKGFRQMIAVIGGADNHGSVKLHQKLGFKPIGLFEGSGFKFGRWIDTVLMQYTLNGGKETLPDESRYPGTLV</sequence>
<dbReference type="InterPro" id="IPR016181">
    <property type="entry name" value="Acyl_CoA_acyltransferase"/>
</dbReference>
<dbReference type="Pfam" id="PF00583">
    <property type="entry name" value="Acetyltransf_1"/>
    <property type="match status" value="1"/>
</dbReference>
<dbReference type="AlphaFoldDB" id="A0A175R4Q4"/>
<comment type="caution">
    <text evidence="2">The sequence shown here is derived from an EMBL/GenBank/DDBJ whole genome shotgun (WGS) entry which is preliminary data.</text>
</comment>
<dbReference type="STRING" id="401562.NS365_06405"/>
<evidence type="ECO:0000313" key="4">
    <source>
        <dbReference type="Proteomes" id="UP000078272"/>
    </source>
</evidence>
<dbReference type="OrthoDB" id="5459937at2"/>
<dbReference type="PATRIC" id="fig|401562.3.peg.3743"/>
<dbReference type="PANTHER" id="PTHR43072">
    <property type="entry name" value="N-ACETYLTRANSFERASE"/>
    <property type="match status" value="1"/>
</dbReference>
<dbReference type="SUPFAM" id="SSF55729">
    <property type="entry name" value="Acyl-CoA N-acyltransferases (Nat)"/>
    <property type="match status" value="1"/>
</dbReference>
<keyword evidence="5" id="KW-1185">Reference proteome</keyword>
<accession>A0A175R4Q4</accession>
<protein>
    <submittedName>
        <fullName evidence="2">GCN5 family acetyltransferase</fullName>
    </submittedName>
</protein>
<gene>
    <name evidence="2" type="ORF">NS226_18245</name>
    <name evidence="3" type="ORF">NS365_06405</name>
</gene>
<dbReference type="PROSITE" id="PS51186">
    <property type="entry name" value="GNAT"/>
    <property type="match status" value="1"/>
</dbReference>
<evidence type="ECO:0000313" key="5">
    <source>
        <dbReference type="Proteomes" id="UP000078529"/>
    </source>
</evidence>
<dbReference type="Gene3D" id="3.40.630.30">
    <property type="match status" value="1"/>
</dbReference>
<proteinExistence type="predicted"/>
<keyword evidence="2" id="KW-0808">Transferase</keyword>
<reference evidence="4 5" key="1">
    <citation type="journal article" date="2016" name="Front. Microbiol.">
        <title>Genomic Resource of Rice Seed Associated Bacteria.</title>
        <authorList>
            <person name="Midha S."/>
            <person name="Bansal K."/>
            <person name="Sharma S."/>
            <person name="Kumar N."/>
            <person name="Patil P.P."/>
            <person name="Chaudhry V."/>
            <person name="Patil P.B."/>
        </authorList>
    </citation>
    <scope>NUCLEOTIDE SEQUENCE [LARGE SCALE GENOMIC DNA]</scope>
    <source>
        <strain evidence="2 4">NS226</strain>
        <strain evidence="3 5">NS365</strain>
    </source>
</reference>
<evidence type="ECO:0000313" key="2">
    <source>
        <dbReference type="EMBL" id="KTQ86029.1"/>
    </source>
</evidence>
<dbReference type="CDD" id="cd04301">
    <property type="entry name" value="NAT_SF"/>
    <property type="match status" value="1"/>
</dbReference>
<dbReference type="Proteomes" id="UP000078529">
    <property type="component" value="Unassembled WGS sequence"/>
</dbReference>
<dbReference type="EMBL" id="LDQA01000015">
    <property type="protein sequence ID" value="KTR06747.1"/>
    <property type="molecule type" value="Genomic_DNA"/>
</dbReference>
<dbReference type="RefSeq" id="WP_058599439.1">
    <property type="nucleotide sequence ID" value="NZ_LDPZ01000051.1"/>
</dbReference>